<comment type="caution">
    <text evidence="2">The sequence shown here is derived from an EMBL/GenBank/DDBJ whole genome shotgun (WGS) entry which is preliminary data.</text>
</comment>
<name>A0ABN2GI12_9ACTN</name>
<dbReference type="PROSITE" id="PS51257">
    <property type="entry name" value="PROKAR_LIPOPROTEIN"/>
    <property type="match status" value="1"/>
</dbReference>
<evidence type="ECO:0000313" key="3">
    <source>
        <dbReference type="Proteomes" id="UP001499851"/>
    </source>
</evidence>
<evidence type="ECO:0008006" key="4">
    <source>
        <dbReference type="Google" id="ProtNLM"/>
    </source>
</evidence>
<dbReference type="EMBL" id="BAAAQF010000005">
    <property type="protein sequence ID" value="GAA1671529.1"/>
    <property type="molecule type" value="Genomic_DNA"/>
</dbReference>
<reference evidence="2 3" key="1">
    <citation type="journal article" date="2019" name="Int. J. Syst. Evol. Microbiol.">
        <title>The Global Catalogue of Microorganisms (GCM) 10K type strain sequencing project: providing services to taxonomists for standard genome sequencing and annotation.</title>
        <authorList>
            <consortium name="The Broad Institute Genomics Platform"/>
            <consortium name="The Broad Institute Genome Sequencing Center for Infectious Disease"/>
            <person name="Wu L."/>
            <person name="Ma J."/>
        </authorList>
    </citation>
    <scope>NUCLEOTIDE SEQUENCE [LARGE SCALE GENOMIC DNA]</scope>
    <source>
        <strain evidence="2 3">JCM 16001</strain>
    </source>
</reference>
<gene>
    <name evidence="2" type="ORF">GCM10009830_16940</name>
</gene>
<organism evidence="2 3">
    <name type="scientific">Glycomyces endophyticus</name>
    <dbReference type="NCBI Taxonomy" id="480996"/>
    <lineage>
        <taxon>Bacteria</taxon>
        <taxon>Bacillati</taxon>
        <taxon>Actinomycetota</taxon>
        <taxon>Actinomycetes</taxon>
        <taxon>Glycomycetales</taxon>
        <taxon>Glycomycetaceae</taxon>
        <taxon>Glycomyces</taxon>
    </lineage>
</organism>
<feature type="chain" id="PRO_5046372518" description="Lipocalin-like domain-containing protein" evidence="1">
    <location>
        <begin position="33"/>
        <end position="158"/>
    </location>
</feature>
<dbReference type="RefSeq" id="WP_344484414.1">
    <property type="nucleotide sequence ID" value="NZ_BAAAQF010000005.1"/>
</dbReference>
<evidence type="ECO:0000256" key="1">
    <source>
        <dbReference type="SAM" id="SignalP"/>
    </source>
</evidence>
<dbReference type="Proteomes" id="UP001499851">
    <property type="component" value="Unassembled WGS sequence"/>
</dbReference>
<proteinExistence type="predicted"/>
<feature type="signal peptide" evidence="1">
    <location>
        <begin position="1"/>
        <end position="32"/>
    </location>
</feature>
<sequence>MRFPTPPLRTTAAAALAALALTGCSAITQFNAYPGGRQDRDDLNGTWQNGAGQTIEFTGDSDLTITGDAFGPGEGLTVPGGEADGEWELCFDLAELEEKTADDPADTGECTINSTGNWLIVDIPEVWQGYLVVVLDDEVRLHFHTPGEGRDDDYFTKR</sequence>
<accession>A0ABN2GI12</accession>
<keyword evidence="1" id="KW-0732">Signal</keyword>
<keyword evidence="3" id="KW-1185">Reference proteome</keyword>
<protein>
    <recommendedName>
        <fullName evidence="4">Lipocalin-like domain-containing protein</fullName>
    </recommendedName>
</protein>
<evidence type="ECO:0000313" key="2">
    <source>
        <dbReference type="EMBL" id="GAA1671529.1"/>
    </source>
</evidence>